<dbReference type="AlphaFoldDB" id="A0A0E9VJ66"/>
<evidence type="ECO:0000313" key="1">
    <source>
        <dbReference type="EMBL" id="JAH78117.1"/>
    </source>
</evidence>
<reference evidence="1" key="2">
    <citation type="journal article" date="2015" name="Fish Shellfish Immunol.">
        <title>Early steps in the European eel (Anguilla anguilla)-Vibrio vulnificus interaction in the gills: Role of the RtxA13 toxin.</title>
        <authorList>
            <person name="Callol A."/>
            <person name="Pajuelo D."/>
            <person name="Ebbesson L."/>
            <person name="Teles M."/>
            <person name="MacKenzie S."/>
            <person name="Amaro C."/>
        </authorList>
    </citation>
    <scope>NUCLEOTIDE SEQUENCE</scope>
</reference>
<sequence>MGLIQPMALKSLTPVHQNVLYF</sequence>
<accession>A0A0E9VJ66</accession>
<reference evidence="1" key="1">
    <citation type="submission" date="2014-11" db="EMBL/GenBank/DDBJ databases">
        <authorList>
            <person name="Amaro Gonzalez C."/>
        </authorList>
    </citation>
    <scope>NUCLEOTIDE SEQUENCE</scope>
</reference>
<proteinExistence type="predicted"/>
<organism evidence="1">
    <name type="scientific">Anguilla anguilla</name>
    <name type="common">European freshwater eel</name>
    <name type="synonym">Muraena anguilla</name>
    <dbReference type="NCBI Taxonomy" id="7936"/>
    <lineage>
        <taxon>Eukaryota</taxon>
        <taxon>Metazoa</taxon>
        <taxon>Chordata</taxon>
        <taxon>Craniata</taxon>
        <taxon>Vertebrata</taxon>
        <taxon>Euteleostomi</taxon>
        <taxon>Actinopterygii</taxon>
        <taxon>Neopterygii</taxon>
        <taxon>Teleostei</taxon>
        <taxon>Anguilliformes</taxon>
        <taxon>Anguillidae</taxon>
        <taxon>Anguilla</taxon>
    </lineage>
</organism>
<protein>
    <submittedName>
        <fullName evidence="1">Uncharacterized protein</fullName>
    </submittedName>
</protein>
<dbReference type="EMBL" id="GBXM01030460">
    <property type="protein sequence ID" value="JAH78117.1"/>
    <property type="molecule type" value="Transcribed_RNA"/>
</dbReference>
<name>A0A0E9VJ66_ANGAN</name>